<evidence type="ECO:0000256" key="4">
    <source>
        <dbReference type="PIRSR" id="PIRSR036979-1"/>
    </source>
</evidence>
<accession>A0A2X3L014</accession>
<gene>
    <name evidence="6" type="primary">speB</name>
    <name evidence="6" type="ORF">BARAN1_0485</name>
</gene>
<dbReference type="AlphaFoldDB" id="A0A2X3L014"/>
<evidence type="ECO:0000256" key="5">
    <source>
        <dbReference type="RuleBase" id="RU003684"/>
    </source>
</evidence>
<dbReference type="PANTHER" id="PTHR11358:SF26">
    <property type="entry name" value="GUANIDINO ACID HYDROLASE, MITOCHONDRIAL"/>
    <property type="match status" value="1"/>
</dbReference>
<feature type="binding site" evidence="4">
    <location>
        <position position="106"/>
    </location>
    <ligand>
        <name>Mn(2+)</name>
        <dbReference type="ChEBI" id="CHEBI:29035"/>
        <label>1</label>
    </ligand>
</feature>
<dbReference type="Proteomes" id="UP000249818">
    <property type="component" value="Chromosome BARAN1"/>
</dbReference>
<keyword evidence="4" id="KW-0464">Manganese</keyword>
<dbReference type="GO" id="GO:0046872">
    <property type="term" value="F:metal ion binding"/>
    <property type="evidence" value="ECO:0007669"/>
    <property type="project" value="UniProtKB-KW"/>
</dbReference>
<feature type="binding site" evidence="4">
    <location>
        <position position="197"/>
    </location>
    <ligand>
        <name>Mn(2+)</name>
        <dbReference type="ChEBI" id="CHEBI:29035"/>
        <label>1</label>
    </ligand>
</feature>
<protein>
    <submittedName>
        <fullName evidence="6">Agmatinase or Arginase/formimionoglutamate hydrolase</fullName>
        <ecNumber evidence="6">3.5.3.11</ecNumber>
    </submittedName>
</protein>
<feature type="binding site" evidence="4">
    <location>
        <position position="132"/>
    </location>
    <ligand>
        <name>Mn(2+)</name>
        <dbReference type="ChEBI" id="CHEBI:29035"/>
        <label>1</label>
    </ligand>
</feature>
<dbReference type="Gene3D" id="3.40.800.10">
    <property type="entry name" value="Ureohydrolase domain"/>
    <property type="match status" value="1"/>
</dbReference>
<sequence length="279" mass="29419">MIGPLRFLGLDTPLERARVAILGVPVERTVSYRGGPAQAPTAIRAASDSIELYSHLFRCDLAHVGVCDLGDVDPHASLAEMLHATEAEVGRILDLGKGIVVLGGEHTVALPAVRAAAGRGSVQVVALDAHTDLREEYGGEEVAHATVLRRVSEVAARLVIVGARSFFGEEVGEPFFAPPEGIADRLSPRLPVWLTLDLDALDPALCPGVTNPEPGGLTYGDVIGIFRTLGRFRVVGMDLVELAPPFDPSGVSAITAAKLVLEAIAAFWGRSVGEDARRG</sequence>
<dbReference type="InterPro" id="IPR006035">
    <property type="entry name" value="Ureohydrolase"/>
</dbReference>
<keyword evidence="2 4" id="KW-0479">Metal-binding</keyword>
<dbReference type="SUPFAM" id="SSF52768">
    <property type="entry name" value="Arginase/deacetylase"/>
    <property type="match status" value="1"/>
</dbReference>
<dbReference type="KEGG" id="bana:BARAN1_0485"/>
<name>A0A2X3L014_9BACT</name>
<reference evidence="7" key="1">
    <citation type="submission" date="2018-05" db="EMBL/GenBank/DDBJ databases">
        <authorList>
            <person name="Hao L."/>
        </authorList>
    </citation>
    <scope>NUCLEOTIDE SEQUENCE [LARGE SCALE GENOMIC DNA]</scope>
</reference>
<organism evidence="6 7">
    <name type="scientific">Candidatus Bipolaricaulis anaerobius</name>
    <dbReference type="NCBI Taxonomy" id="2026885"/>
    <lineage>
        <taxon>Bacteria</taxon>
        <taxon>Candidatus Bipolaricaulota</taxon>
        <taxon>Candidatus Bipolaricaulia</taxon>
        <taxon>Candidatus Bipolaricaulales</taxon>
        <taxon>Candidatus Bipolaricaulaceae</taxon>
        <taxon>Candidatus Bipolaricaulis</taxon>
    </lineage>
</organism>
<dbReference type="PANTHER" id="PTHR11358">
    <property type="entry name" value="ARGINASE/AGMATINASE"/>
    <property type="match status" value="1"/>
</dbReference>
<dbReference type="PROSITE" id="PS01053">
    <property type="entry name" value="ARGINASE_1"/>
    <property type="match status" value="1"/>
</dbReference>
<dbReference type="GO" id="GO:0008783">
    <property type="term" value="F:agmatinase activity"/>
    <property type="evidence" value="ECO:0007669"/>
    <property type="project" value="UniProtKB-EC"/>
</dbReference>
<dbReference type="InterPro" id="IPR023696">
    <property type="entry name" value="Ureohydrolase_dom_sf"/>
</dbReference>
<dbReference type="EMBL" id="LS483254">
    <property type="protein sequence ID" value="SQD92509.1"/>
    <property type="molecule type" value="Genomic_DNA"/>
</dbReference>
<feature type="binding site" evidence="4">
    <location>
        <position position="130"/>
    </location>
    <ligand>
        <name>Mn(2+)</name>
        <dbReference type="ChEBI" id="CHEBI:29035"/>
        <label>1</label>
    </ligand>
</feature>
<comment type="similarity">
    <text evidence="1">Belongs to the arginase family. Agmatinase subfamily.</text>
</comment>
<keyword evidence="7" id="KW-1185">Reference proteome</keyword>
<proteinExistence type="inferred from homology"/>
<evidence type="ECO:0000313" key="6">
    <source>
        <dbReference type="EMBL" id="SQD92509.1"/>
    </source>
</evidence>
<dbReference type="OrthoDB" id="9788689at2"/>
<dbReference type="EC" id="3.5.3.11" evidence="6"/>
<evidence type="ECO:0000256" key="1">
    <source>
        <dbReference type="ARBA" id="ARBA00009227"/>
    </source>
</evidence>
<evidence type="ECO:0000256" key="3">
    <source>
        <dbReference type="ARBA" id="ARBA00022801"/>
    </source>
</evidence>
<feature type="binding site" evidence="4">
    <location>
        <position position="199"/>
    </location>
    <ligand>
        <name>Mn(2+)</name>
        <dbReference type="ChEBI" id="CHEBI:29035"/>
        <label>1</label>
    </ligand>
</feature>
<feature type="binding site" evidence="4">
    <location>
        <position position="128"/>
    </location>
    <ligand>
        <name>Mn(2+)</name>
        <dbReference type="ChEBI" id="CHEBI:29035"/>
        <label>1</label>
    </ligand>
</feature>
<dbReference type="PIRSF" id="PIRSF036979">
    <property type="entry name" value="Arginase"/>
    <property type="match status" value="1"/>
</dbReference>
<evidence type="ECO:0000256" key="2">
    <source>
        <dbReference type="ARBA" id="ARBA00022723"/>
    </source>
</evidence>
<dbReference type="GO" id="GO:0033389">
    <property type="term" value="P:putrescine biosynthetic process from arginine, via agmatine"/>
    <property type="evidence" value="ECO:0007669"/>
    <property type="project" value="TreeGrafter"/>
</dbReference>
<comment type="cofactor">
    <cofactor evidence="4">
        <name>Mn(2+)</name>
        <dbReference type="ChEBI" id="CHEBI:29035"/>
    </cofactor>
    <text evidence="4">Binds 2 manganese ions per subunit.</text>
</comment>
<dbReference type="Pfam" id="PF00491">
    <property type="entry name" value="Arginase"/>
    <property type="match status" value="1"/>
</dbReference>
<dbReference type="RefSeq" id="WP_122030713.1">
    <property type="nucleotide sequence ID" value="NZ_LS483254.1"/>
</dbReference>
<evidence type="ECO:0000313" key="7">
    <source>
        <dbReference type="Proteomes" id="UP000249818"/>
    </source>
</evidence>
<dbReference type="InterPro" id="IPR020855">
    <property type="entry name" value="Ureohydrolase_Mn_BS"/>
</dbReference>
<dbReference type="PROSITE" id="PS51409">
    <property type="entry name" value="ARGINASE_2"/>
    <property type="match status" value="1"/>
</dbReference>
<dbReference type="CDD" id="cd11593">
    <property type="entry name" value="Agmatinase-like_2"/>
    <property type="match status" value="1"/>
</dbReference>
<keyword evidence="3 5" id="KW-0378">Hydrolase</keyword>